<dbReference type="Proteomes" id="UP000023152">
    <property type="component" value="Unassembled WGS sequence"/>
</dbReference>
<name>X6N1B4_RETFI</name>
<evidence type="ECO:0000313" key="1">
    <source>
        <dbReference type="EMBL" id="ETO20060.1"/>
    </source>
</evidence>
<sequence>NNNNNNTNNYYYYYYHYYYYYFDLDDPCTMQYQNILHTPYHQDACTRLEQLDVPLLVQLCHFQLPHSPYWFPLFANLNQDLIRVVLRLFHFLPTIRDTTEKESNNHSFDFGLPIMGQNTNHHHYMFQPLGKSDQIEQWCTDVAKLIYVICTSVHTLERVQ</sequence>
<evidence type="ECO:0000313" key="2">
    <source>
        <dbReference type="Proteomes" id="UP000023152"/>
    </source>
</evidence>
<feature type="non-terminal residue" evidence="1">
    <location>
        <position position="1"/>
    </location>
</feature>
<feature type="non-terminal residue" evidence="1">
    <location>
        <position position="160"/>
    </location>
</feature>
<accession>X6N1B4</accession>
<keyword evidence="2" id="KW-1185">Reference proteome</keyword>
<organism evidence="1 2">
    <name type="scientific">Reticulomyxa filosa</name>
    <dbReference type="NCBI Taxonomy" id="46433"/>
    <lineage>
        <taxon>Eukaryota</taxon>
        <taxon>Sar</taxon>
        <taxon>Rhizaria</taxon>
        <taxon>Retaria</taxon>
        <taxon>Foraminifera</taxon>
        <taxon>Monothalamids</taxon>
        <taxon>Reticulomyxidae</taxon>
        <taxon>Reticulomyxa</taxon>
    </lineage>
</organism>
<proteinExistence type="predicted"/>
<reference evidence="1 2" key="1">
    <citation type="journal article" date="2013" name="Curr. Biol.">
        <title>The Genome of the Foraminiferan Reticulomyxa filosa.</title>
        <authorList>
            <person name="Glockner G."/>
            <person name="Hulsmann N."/>
            <person name="Schleicher M."/>
            <person name="Noegel A.A."/>
            <person name="Eichinger L."/>
            <person name="Gallinger C."/>
            <person name="Pawlowski J."/>
            <person name="Sierra R."/>
            <person name="Euteneuer U."/>
            <person name="Pillet L."/>
            <person name="Moustafa A."/>
            <person name="Platzer M."/>
            <person name="Groth M."/>
            <person name="Szafranski K."/>
            <person name="Schliwa M."/>
        </authorList>
    </citation>
    <scope>NUCLEOTIDE SEQUENCE [LARGE SCALE GENOMIC DNA]</scope>
</reference>
<comment type="caution">
    <text evidence="1">The sequence shown here is derived from an EMBL/GenBank/DDBJ whole genome shotgun (WGS) entry which is preliminary data.</text>
</comment>
<protein>
    <submittedName>
        <fullName evidence="1">Uncharacterized protein</fullName>
    </submittedName>
</protein>
<dbReference type="EMBL" id="ASPP01012980">
    <property type="protein sequence ID" value="ETO20060.1"/>
    <property type="molecule type" value="Genomic_DNA"/>
</dbReference>
<gene>
    <name evidence="1" type="ORF">RFI_17158</name>
</gene>
<dbReference type="AlphaFoldDB" id="X6N1B4"/>